<feature type="transmembrane region" description="Helical" evidence="8">
    <location>
        <begin position="251"/>
        <end position="277"/>
    </location>
</feature>
<comment type="similarity">
    <text evidence="8">Belongs to the insect chemoreceptor superfamily. Gustatory receptor (GR) family.</text>
</comment>
<dbReference type="GO" id="GO:0005886">
    <property type="term" value="C:plasma membrane"/>
    <property type="evidence" value="ECO:0007669"/>
    <property type="project" value="UniProtKB-SubCell"/>
</dbReference>
<comment type="subcellular location">
    <subcellularLocation>
        <location evidence="1 8">Cell membrane</location>
        <topology evidence="1 8">Multi-pass membrane protein</topology>
    </subcellularLocation>
</comment>
<keyword evidence="6 8" id="KW-0675">Receptor</keyword>
<protein>
    <recommendedName>
        <fullName evidence="8">Gustatory receptor</fullName>
    </recommendedName>
</protein>
<keyword evidence="4 8" id="KW-1133">Transmembrane helix</keyword>
<reference evidence="9" key="1">
    <citation type="journal article" date="2016" name="PLoS ONE">
        <title>Caste-Specific and Sex-Specific Expression of Chemoreceptor Genes in a Termite.</title>
        <authorList>
            <person name="Mitaka Y."/>
            <person name="Kobayashi K."/>
            <person name="Mikheyev A."/>
            <person name="Tin M.M.Y."/>
            <person name="Watanabe Y."/>
            <person name="Matsuura K."/>
        </authorList>
    </citation>
    <scope>NUCLEOTIDE SEQUENCE</scope>
</reference>
<feature type="transmembrane region" description="Helical" evidence="8">
    <location>
        <begin position="59"/>
        <end position="79"/>
    </location>
</feature>
<keyword evidence="2 8" id="KW-1003">Cell membrane</keyword>
<dbReference type="Pfam" id="PF08395">
    <property type="entry name" value="7tm_7"/>
    <property type="match status" value="1"/>
</dbReference>
<proteinExistence type="evidence at transcript level"/>
<evidence type="ECO:0000256" key="5">
    <source>
        <dbReference type="ARBA" id="ARBA00023136"/>
    </source>
</evidence>
<evidence type="ECO:0000256" key="4">
    <source>
        <dbReference type="ARBA" id="ARBA00022989"/>
    </source>
</evidence>
<keyword evidence="7 8" id="KW-0807">Transducer</keyword>
<keyword evidence="3 8" id="KW-0812">Transmembrane</keyword>
<evidence type="ECO:0000256" key="6">
    <source>
        <dbReference type="ARBA" id="ARBA00023170"/>
    </source>
</evidence>
<evidence type="ECO:0000256" key="1">
    <source>
        <dbReference type="ARBA" id="ARBA00004651"/>
    </source>
</evidence>
<dbReference type="GO" id="GO:0050909">
    <property type="term" value="P:sensory perception of taste"/>
    <property type="evidence" value="ECO:0007669"/>
    <property type="project" value="InterPro"/>
</dbReference>
<feature type="transmembrane region" description="Helical" evidence="8">
    <location>
        <begin position="153"/>
        <end position="175"/>
    </location>
</feature>
<dbReference type="InterPro" id="IPR013604">
    <property type="entry name" value="7TM_chemorcpt"/>
</dbReference>
<gene>
    <name evidence="9" type="primary">RsGr6</name>
</gene>
<dbReference type="GO" id="GO:0030425">
    <property type="term" value="C:dendrite"/>
    <property type="evidence" value="ECO:0007669"/>
    <property type="project" value="TreeGrafter"/>
</dbReference>
<feature type="transmembrane region" description="Helical" evidence="8">
    <location>
        <begin position="283"/>
        <end position="303"/>
    </location>
</feature>
<dbReference type="PANTHER" id="PTHR21143:SF121">
    <property type="entry name" value="GUSTATORY AND ODORANT RECEPTOR 21A"/>
    <property type="match status" value="1"/>
</dbReference>
<organism evidence="9">
    <name type="scientific">Reticulitermes speratus</name>
    <dbReference type="NCBI Taxonomy" id="60591"/>
    <lineage>
        <taxon>Eukaryota</taxon>
        <taxon>Metazoa</taxon>
        <taxon>Ecdysozoa</taxon>
        <taxon>Arthropoda</taxon>
        <taxon>Hexapoda</taxon>
        <taxon>Insecta</taxon>
        <taxon>Pterygota</taxon>
        <taxon>Neoptera</taxon>
        <taxon>Polyneoptera</taxon>
        <taxon>Dictyoptera</taxon>
        <taxon>Blattodea</taxon>
        <taxon>Blattoidea</taxon>
        <taxon>Termitoidae</taxon>
        <taxon>Rhinotermitidae</taxon>
        <taxon>Reticulitermes</taxon>
        <taxon>Frontotermes</taxon>
    </lineage>
</organism>
<evidence type="ECO:0000256" key="3">
    <source>
        <dbReference type="ARBA" id="ARBA00022692"/>
    </source>
</evidence>
<dbReference type="EMBL" id="FX982929">
    <property type="protein sequence ID" value="BAU20255.1"/>
    <property type="molecule type" value="mRNA"/>
</dbReference>
<dbReference type="GO" id="GO:0030424">
    <property type="term" value="C:axon"/>
    <property type="evidence" value="ECO:0007669"/>
    <property type="project" value="TreeGrafter"/>
</dbReference>
<keyword evidence="5 8" id="KW-0472">Membrane</keyword>
<feature type="transmembrane region" description="Helical" evidence="8">
    <location>
        <begin position="362"/>
        <end position="382"/>
    </location>
</feature>
<dbReference type="AlphaFoldDB" id="A0A0U5AHI3"/>
<comment type="function">
    <text evidence="8">Gustatory receptor which mediates acceptance or avoidance behavior, depending on its substrates.</text>
</comment>
<dbReference type="GO" id="GO:0007165">
    <property type="term" value="P:signal transduction"/>
    <property type="evidence" value="ECO:0007669"/>
    <property type="project" value="UniProtKB-KW"/>
</dbReference>
<dbReference type="GO" id="GO:0043025">
    <property type="term" value="C:neuronal cell body"/>
    <property type="evidence" value="ECO:0007669"/>
    <property type="project" value="TreeGrafter"/>
</dbReference>
<accession>A0A0U5AHI3</accession>
<feature type="transmembrane region" description="Helical" evidence="8">
    <location>
        <begin position="187"/>
        <end position="211"/>
    </location>
</feature>
<sequence length="408" mass="46367">MASPFFRRVIRRPAIKPEHGQLYDTLKPLWLELRFLGVLPVVKVTTEVGKPVFRRTFGAMLYSVVFYMVVGVFVVHTGVVKLQELRELKSSEFDEAVHGYMFLVYLVPHIALPLCHWRQAEAIANFMTAWTTFQVRFEQVTRVSLQMKASRKVTITMAVLVPLLTTVCIVVDWSVMPEFKVSEIYCYIYICTLVYLHIALWFTMCCSVATTTRHLINVLRKGVQSGRHVSDYHSLWQELSQLSRKMGDCFCYIYGTVIVIWFAALTLCLYGGLIAIFNHGIHLRGITLLCNTVLCTSVLFVISDAGHRVCQEMGTNFYGALHSLRLGANKEIKQELDFFRYDVAMNPPVISLGGYVAVNRNLLLSLLATAVSHIVILLQFRIGVEPLTQSNTETHSSLFNQSCKLMCE</sequence>
<evidence type="ECO:0000256" key="8">
    <source>
        <dbReference type="RuleBase" id="RU363108"/>
    </source>
</evidence>
<evidence type="ECO:0000313" key="9">
    <source>
        <dbReference type="EMBL" id="BAU20255.1"/>
    </source>
</evidence>
<evidence type="ECO:0000256" key="2">
    <source>
        <dbReference type="ARBA" id="ARBA00022475"/>
    </source>
</evidence>
<evidence type="ECO:0000256" key="7">
    <source>
        <dbReference type="ARBA" id="ARBA00023224"/>
    </source>
</evidence>
<feature type="transmembrane region" description="Helical" evidence="8">
    <location>
        <begin position="99"/>
        <end position="117"/>
    </location>
</feature>
<name>A0A0U5AHI3_9NEOP</name>
<dbReference type="PANTHER" id="PTHR21143">
    <property type="entry name" value="INVERTEBRATE GUSTATORY RECEPTOR"/>
    <property type="match status" value="1"/>
</dbReference>